<evidence type="ECO:0000313" key="2">
    <source>
        <dbReference type="Proteomes" id="UP000254437"/>
    </source>
</evidence>
<reference evidence="1 2" key="1">
    <citation type="submission" date="2018-06" db="EMBL/GenBank/DDBJ databases">
        <authorList>
            <consortium name="Pathogen Informatics"/>
            <person name="Doyle S."/>
        </authorList>
    </citation>
    <scope>NUCLEOTIDE SEQUENCE [LARGE SCALE GENOMIC DNA]</scope>
    <source>
        <strain evidence="1 2">NCTC10359</strain>
    </source>
</reference>
<accession>A0A378T8W5</accession>
<dbReference type="RefSeq" id="WP_115005903.1">
    <property type="nucleotide sequence ID" value="NZ_UGQU01000001.1"/>
</dbReference>
<proteinExistence type="predicted"/>
<name>A0A378T8W5_MORLA</name>
<protein>
    <submittedName>
        <fullName evidence="1">Uncharacterized protein</fullName>
    </submittedName>
</protein>
<gene>
    <name evidence="1" type="ORF">NCTC10359_00908</name>
</gene>
<organism evidence="1 2">
    <name type="scientific">Moraxella lacunata</name>
    <dbReference type="NCBI Taxonomy" id="477"/>
    <lineage>
        <taxon>Bacteria</taxon>
        <taxon>Pseudomonadati</taxon>
        <taxon>Pseudomonadota</taxon>
        <taxon>Gammaproteobacteria</taxon>
        <taxon>Moraxellales</taxon>
        <taxon>Moraxellaceae</taxon>
        <taxon>Moraxella</taxon>
    </lineage>
</organism>
<dbReference type="Proteomes" id="UP000254437">
    <property type="component" value="Unassembled WGS sequence"/>
</dbReference>
<dbReference type="AlphaFoldDB" id="A0A378T8W5"/>
<dbReference type="EMBL" id="UGQU01000001">
    <property type="protein sequence ID" value="STZ56295.1"/>
    <property type="molecule type" value="Genomic_DNA"/>
</dbReference>
<evidence type="ECO:0000313" key="1">
    <source>
        <dbReference type="EMBL" id="STZ56295.1"/>
    </source>
</evidence>
<sequence>MNTLSEFGKNLICNVRDPVLSDLEKLIDGQIKSEQDTLFHQRISQLSPDEILLLKELSTYLVDKTLHNLLFIFENSDNCLILSDDKNLAEISDGLCGELYTDDGWIGKFSQYKASI</sequence>